<dbReference type="RefSeq" id="WP_267781972.1">
    <property type="nucleotide sequence ID" value="NZ_CP113089.1"/>
</dbReference>
<reference evidence="1" key="1">
    <citation type="submission" date="2022-11" db="EMBL/GenBank/DDBJ databases">
        <title>Description of Microcella daejonensis nov. sp, isolated from riverside soil.</title>
        <authorList>
            <person name="Molina K.M."/>
            <person name="Kim S.B."/>
        </authorList>
    </citation>
    <scope>NUCLEOTIDE SEQUENCE</scope>
    <source>
        <strain evidence="1">MMS21-STM12</strain>
    </source>
</reference>
<dbReference type="EMBL" id="CP113089">
    <property type="protein sequence ID" value="WAB82103.1"/>
    <property type="molecule type" value="Genomic_DNA"/>
</dbReference>
<evidence type="ECO:0000313" key="1">
    <source>
        <dbReference type="EMBL" id="WAB82103.1"/>
    </source>
</evidence>
<dbReference type="KEGG" id="mdb:OVN18_03580"/>
<keyword evidence="2" id="KW-1185">Reference proteome</keyword>
<dbReference type="PANTHER" id="PTHR36452">
    <property type="entry name" value="CHROMOSOME 12, WHOLE GENOME SHOTGUN SEQUENCE"/>
    <property type="match status" value="1"/>
</dbReference>
<evidence type="ECO:0000313" key="2">
    <source>
        <dbReference type="Proteomes" id="UP001164706"/>
    </source>
</evidence>
<dbReference type="PANTHER" id="PTHR36452:SF1">
    <property type="entry name" value="DUF2461 DOMAIN-CONTAINING PROTEIN"/>
    <property type="match status" value="1"/>
</dbReference>
<organism evidence="1 2">
    <name type="scientific">Microcella daejeonensis</name>
    <dbReference type="NCBI Taxonomy" id="2994971"/>
    <lineage>
        <taxon>Bacteria</taxon>
        <taxon>Bacillati</taxon>
        <taxon>Actinomycetota</taxon>
        <taxon>Actinomycetes</taxon>
        <taxon>Micrococcales</taxon>
        <taxon>Microbacteriaceae</taxon>
        <taxon>Microcella</taxon>
    </lineage>
</organism>
<dbReference type="AlphaFoldDB" id="A0A9E8S991"/>
<name>A0A9E8S991_9MICO</name>
<dbReference type="InterPro" id="IPR012808">
    <property type="entry name" value="CHP02453"/>
</dbReference>
<dbReference type="PIRSF" id="PIRSF028451">
    <property type="entry name" value="UCP028451"/>
    <property type="match status" value="1"/>
</dbReference>
<dbReference type="InterPro" id="IPR015996">
    <property type="entry name" value="UCP028451"/>
</dbReference>
<dbReference type="Pfam" id="PF09365">
    <property type="entry name" value="DUF2461"/>
    <property type="match status" value="1"/>
</dbReference>
<protein>
    <submittedName>
        <fullName evidence="1">DUF2461 domain-containing protein</fullName>
    </submittedName>
</protein>
<gene>
    <name evidence="1" type="ORF">OVN18_03580</name>
</gene>
<dbReference type="Proteomes" id="UP001164706">
    <property type="component" value="Chromosome"/>
</dbReference>
<proteinExistence type="predicted"/>
<sequence length="214" mass="23404">MSDSPVLVPFTHEATTYLTGIAADNSKAYVEEHREVYDRAIRRPMEALLAEAERRYGPGKIMRQNRDVRFSADKSPYRVDASMMAGEVGTVYVNLDAERIEVGGGLYGPSKDQLERARGLIVDDAAAAEELESIVSALESQGFELAGPSLKTAPRGIDPAHPAIRLLRLQHYAALRRLPVEAPPSEVLAVWSATEPLIEWVATRVGPATTSRGH</sequence>
<accession>A0A9E8S991</accession>